<sequence>MNRSIFIFLLFCLLIGTLIVIFSSHWFPIWMGLELSTLSILPLLSTNFISRNNEAILKYFLVQAFSAALLLNGAILNLWLTNSWNINFTEGLLPHSIISLALIIKLGLAPCHFWFPDVLSGITFLEGLLIACWQKIAPFFLIISLNSSIINEILLVSSIISVIIGGWGGLNQTSIRKILAYSSISHIGWILAASFFSQNAGLALFILYLLFNTLIFLLCHSINIKSISFLNIVSLSPTNIILFLTSILSLGGLPPLGGFLNKLIPLIIFINNSNIILTIPFLIGSLLSLFFYLRLTFNSSLILFPQHSINLINWRSHNFNNTLFTSILFSFTVFGLLLFPIIFSLI</sequence>
<keyword evidence="9 17" id="KW-1278">Translocase</keyword>
<evidence type="ECO:0000256" key="8">
    <source>
        <dbReference type="ARBA" id="ARBA00022792"/>
    </source>
</evidence>
<keyword evidence="12 17" id="KW-0520">NAD</keyword>
<dbReference type="RefSeq" id="YP_009558638.1">
    <property type="nucleotide sequence ID" value="NC_040968.1"/>
</dbReference>
<feature type="transmembrane region" description="Helical" evidence="17">
    <location>
        <begin position="56"/>
        <end position="80"/>
    </location>
</feature>
<feature type="transmembrane region" description="Helical" evidence="17">
    <location>
        <begin position="5"/>
        <end position="23"/>
    </location>
</feature>
<dbReference type="EC" id="7.1.1.2" evidence="3 17"/>
<evidence type="ECO:0000256" key="9">
    <source>
        <dbReference type="ARBA" id="ARBA00022967"/>
    </source>
</evidence>
<name>A0A3S5HWS6_9ECHN</name>
<evidence type="ECO:0000256" key="4">
    <source>
        <dbReference type="ARBA" id="ARBA00021008"/>
    </source>
</evidence>
<feature type="transmembrane region" description="Helical" evidence="17">
    <location>
        <begin position="229"/>
        <end position="251"/>
    </location>
</feature>
<evidence type="ECO:0000256" key="5">
    <source>
        <dbReference type="ARBA" id="ARBA00022448"/>
    </source>
</evidence>
<keyword evidence="10 17" id="KW-0249">Electron transport</keyword>
<keyword evidence="6 17" id="KW-0679">Respiratory chain</keyword>
<keyword evidence="13 17" id="KW-0830">Ubiquinone</keyword>
<feature type="transmembrane region" description="Helical" evidence="17">
    <location>
        <begin position="29"/>
        <end position="49"/>
    </location>
</feature>
<evidence type="ECO:0000256" key="6">
    <source>
        <dbReference type="ARBA" id="ARBA00022660"/>
    </source>
</evidence>
<keyword evidence="15 17" id="KW-0472">Membrane</keyword>
<reference evidence="20" key="1">
    <citation type="journal article" date="2018" name="PLoS ONE">
        <title>Complete mitochondrial genome of Benthodytes marianensis (Holothuroidea: Elasipodida: Psychropotidae): Insight into deep sea adaptation in the sea cucumber.</title>
        <authorList>
            <person name="Mu W."/>
            <person name="Liu J."/>
            <person name="Zhang H."/>
        </authorList>
    </citation>
    <scope>NUCLEOTIDE SEQUENCE</scope>
</reference>
<feature type="transmembrane region" description="Helical" evidence="17">
    <location>
        <begin position="149"/>
        <end position="171"/>
    </location>
</feature>
<accession>A0A3S5HWS6</accession>
<comment type="subcellular location">
    <subcellularLocation>
        <location evidence="1 17">Mitochondrion inner membrane</location>
        <topology evidence="1 17">Multi-pass membrane protein</topology>
    </subcellularLocation>
</comment>
<comment type="similarity">
    <text evidence="2 17">Belongs to the complex I subunit 2 family.</text>
</comment>
<dbReference type="InterPro" id="IPR003917">
    <property type="entry name" value="NADH_UbQ_OxRdtase_chain2"/>
</dbReference>
<keyword evidence="14 17" id="KW-0496">Mitochondrion</keyword>
<evidence type="ECO:0000256" key="3">
    <source>
        <dbReference type="ARBA" id="ARBA00012944"/>
    </source>
</evidence>
<evidence type="ECO:0000313" key="20">
    <source>
        <dbReference type="EMBL" id="AZZ06739.1"/>
    </source>
</evidence>
<evidence type="ECO:0000256" key="2">
    <source>
        <dbReference type="ARBA" id="ARBA00007012"/>
    </source>
</evidence>
<gene>
    <name evidence="20" type="primary">ND2</name>
</gene>
<dbReference type="Pfam" id="PF06444">
    <property type="entry name" value="NADH_dehy_S2_C"/>
    <property type="match status" value="1"/>
</dbReference>
<keyword evidence="11 17" id="KW-1133">Transmembrane helix</keyword>
<dbReference type="PANTHER" id="PTHR46552">
    <property type="entry name" value="NADH-UBIQUINONE OXIDOREDUCTASE CHAIN 2"/>
    <property type="match status" value="1"/>
</dbReference>
<comment type="function">
    <text evidence="17">Core subunit of the mitochondrial membrane respiratory chain NADH dehydrogenase (Complex I) which catalyzes electron transfer from NADH through the respiratory chain, using ubiquinone as an electron acceptor. Essential for the catalytic activity and assembly of complex I.</text>
</comment>
<feature type="transmembrane region" description="Helical" evidence="17">
    <location>
        <begin position="263"/>
        <end position="293"/>
    </location>
</feature>
<keyword evidence="7 17" id="KW-0812">Transmembrane</keyword>
<evidence type="ECO:0000256" key="11">
    <source>
        <dbReference type="ARBA" id="ARBA00022989"/>
    </source>
</evidence>
<evidence type="ECO:0000259" key="18">
    <source>
        <dbReference type="Pfam" id="PF00361"/>
    </source>
</evidence>
<evidence type="ECO:0000256" key="10">
    <source>
        <dbReference type="ARBA" id="ARBA00022982"/>
    </source>
</evidence>
<protein>
    <recommendedName>
        <fullName evidence="4 17">NADH-ubiquinone oxidoreductase chain 2</fullName>
        <ecNumber evidence="3 17">7.1.1.2</ecNumber>
    </recommendedName>
</protein>
<dbReference type="EMBL" id="MH208310">
    <property type="protein sequence ID" value="AZZ06739.1"/>
    <property type="molecule type" value="Genomic_DNA"/>
</dbReference>
<evidence type="ECO:0000256" key="7">
    <source>
        <dbReference type="ARBA" id="ARBA00022692"/>
    </source>
</evidence>
<dbReference type="GO" id="GO:0005743">
    <property type="term" value="C:mitochondrial inner membrane"/>
    <property type="evidence" value="ECO:0007669"/>
    <property type="project" value="UniProtKB-SubCell"/>
</dbReference>
<dbReference type="PRINTS" id="PR01436">
    <property type="entry name" value="NADHDHGNASE2"/>
</dbReference>
<comment type="catalytic activity">
    <reaction evidence="16 17">
        <text>a ubiquinone + NADH + 5 H(+)(in) = a ubiquinol + NAD(+) + 4 H(+)(out)</text>
        <dbReference type="Rhea" id="RHEA:29091"/>
        <dbReference type="Rhea" id="RHEA-COMP:9565"/>
        <dbReference type="Rhea" id="RHEA-COMP:9566"/>
        <dbReference type="ChEBI" id="CHEBI:15378"/>
        <dbReference type="ChEBI" id="CHEBI:16389"/>
        <dbReference type="ChEBI" id="CHEBI:17976"/>
        <dbReference type="ChEBI" id="CHEBI:57540"/>
        <dbReference type="ChEBI" id="CHEBI:57945"/>
        <dbReference type="EC" id="7.1.1.2"/>
    </reaction>
</comment>
<evidence type="ECO:0000256" key="1">
    <source>
        <dbReference type="ARBA" id="ARBA00004448"/>
    </source>
</evidence>
<feature type="domain" description="NADH:quinone oxidoreductase/Mrp antiporter transmembrane" evidence="18">
    <location>
        <begin position="23"/>
        <end position="287"/>
    </location>
</feature>
<proteinExistence type="inferred from homology"/>
<dbReference type="InterPro" id="IPR010933">
    <property type="entry name" value="NADH_DH_su2_C"/>
</dbReference>
<dbReference type="PANTHER" id="PTHR46552:SF1">
    <property type="entry name" value="NADH-UBIQUINONE OXIDOREDUCTASE CHAIN 2"/>
    <property type="match status" value="1"/>
</dbReference>
<evidence type="ECO:0000256" key="14">
    <source>
        <dbReference type="ARBA" id="ARBA00023128"/>
    </source>
</evidence>
<keyword evidence="5" id="KW-0813">Transport</keyword>
<evidence type="ECO:0000256" key="15">
    <source>
        <dbReference type="ARBA" id="ARBA00023136"/>
    </source>
</evidence>
<feature type="transmembrane region" description="Helical" evidence="17">
    <location>
        <begin position="122"/>
        <end position="143"/>
    </location>
</feature>
<dbReference type="InterPro" id="IPR001750">
    <property type="entry name" value="ND/Mrp_TM"/>
</dbReference>
<dbReference type="GeneID" id="39116816"/>
<dbReference type="InterPro" id="IPR050175">
    <property type="entry name" value="Complex_I_Subunit_2"/>
</dbReference>
<organism evidence="20">
    <name type="scientific">Benthodytes marianensis</name>
    <dbReference type="NCBI Taxonomy" id="2502088"/>
    <lineage>
        <taxon>Eukaryota</taxon>
        <taxon>Metazoa</taxon>
        <taxon>Echinodermata</taxon>
        <taxon>Eleutherozoa</taxon>
        <taxon>Echinozoa</taxon>
        <taxon>Holothuroidea</taxon>
        <taxon>Aspidochirotacea</taxon>
        <taxon>Elasipodida</taxon>
        <taxon>Psychropotidae</taxon>
        <taxon>Benthodytes</taxon>
    </lineage>
</organism>
<evidence type="ECO:0000256" key="17">
    <source>
        <dbReference type="RuleBase" id="RU003403"/>
    </source>
</evidence>
<evidence type="ECO:0000256" key="16">
    <source>
        <dbReference type="ARBA" id="ARBA00049551"/>
    </source>
</evidence>
<keyword evidence="8 17" id="KW-0999">Mitochondrion inner membrane</keyword>
<geneLocation type="mitochondrion" evidence="20"/>
<feature type="domain" description="NADH dehydrogenase subunit 2 C-terminal" evidence="19">
    <location>
        <begin position="289"/>
        <end position="342"/>
    </location>
</feature>
<dbReference type="GO" id="GO:0008137">
    <property type="term" value="F:NADH dehydrogenase (ubiquinone) activity"/>
    <property type="evidence" value="ECO:0007669"/>
    <property type="project" value="UniProtKB-EC"/>
</dbReference>
<dbReference type="Pfam" id="PF00361">
    <property type="entry name" value="Proton_antipo_M"/>
    <property type="match status" value="1"/>
</dbReference>
<feature type="transmembrane region" description="Helical" evidence="17">
    <location>
        <begin position="178"/>
        <end position="196"/>
    </location>
</feature>
<feature type="transmembrane region" description="Helical" evidence="17">
    <location>
        <begin position="202"/>
        <end position="222"/>
    </location>
</feature>
<evidence type="ECO:0000259" key="19">
    <source>
        <dbReference type="Pfam" id="PF06444"/>
    </source>
</evidence>
<dbReference type="CTD" id="4536"/>
<evidence type="ECO:0000256" key="12">
    <source>
        <dbReference type="ARBA" id="ARBA00023027"/>
    </source>
</evidence>
<evidence type="ECO:0000256" key="13">
    <source>
        <dbReference type="ARBA" id="ARBA00023075"/>
    </source>
</evidence>
<dbReference type="GO" id="GO:0006120">
    <property type="term" value="P:mitochondrial electron transport, NADH to ubiquinone"/>
    <property type="evidence" value="ECO:0007669"/>
    <property type="project" value="InterPro"/>
</dbReference>
<dbReference type="AlphaFoldDB" id="A0A3S5HWS6"/>
<feature type="transmembrane region" description="Helical" evidence="17">
    <location>
        <begin position="323"/>
        <end position="343"/>
    </location>
</feature>
<feature type="transmembrane region" description="Helical" evidence="17">
    <location>
        <begin position="92"/>
        <end position="115"/>
    </location>
</feature>